<keyword evidence="1" id="KW-0472">Membrane</keyword>
<reference evidence="2 3" key="1">
    <citation type="submission" date="2016-10" db="EMBL/GenBank/DDBJ databases">
        <authorList>
            <person name="de Groot N.N."/>
        </authorList>
    </citation>
    <scope>NUCLEOTIDE SEQUENCE [LARGE SCALE GENOMIC DNA]</scope>
    <source>
        <strain evidence="2 3">MT12</strain>
    </source>
</reference>
<proteinExistence type="predicted"/>
<dbReference type="OrthoDB" id="8250795at2"/>
<name>A0A1H4NEP0_9BRAD</name>
<evidence type="ECO:0000256" key="1">
    <source>
        <dbReference type="SAM" id="Phobius"/>
    </source>
</evidence>
<keyword evidence="1" id="KW-0812">Transmembrane</keyword>
<protein>
    <submittedName>
        <fullName evidence="2">Uncharacterized protein</fullName>
    </submittedName>
</protein>
<sequence>MNDETDSKTDFGSIAVAICVAAYAAIMLAYLAQHDLGLTATQTRHLSMMAALFLALPIALDFLRTGPGKAR</sequence>
<gene>
    <name evidence="2" type="ORF">SAMN05444164_0606</name>
</gene>
<feature type="transmembrane region" description="Helical" evidence="1">
    <location>
        <begin position="45"/>
        <end position="63"/>
    </location>
</feature>
<dbReference type="AlphaFoldDB" id="A0A1H4NEP0"/>
<dbReference type="Proteomes" id="UP000198992">
    <property type="component" value="Unassembled WGS sequence"/>
</dbReference>
<evidence type="ECO:0000313" key="3">
    <source>
        <dbReference type="Proteomes" id="UP000198992"/>
    </source>
</evidence>
<accession>A0A1H4NEP0</accession>
<keyword evidence="1" id="KW-1133">Transmembrane helix</keyword>
<evidence type="ECO:0000313" key="2">
    <source>
        <dbReference type="EMBL" id="SEB93564.1"/>
    </source>
</evidence>
<organism evidence="2 3">
    <name type="scientific">Bradyrhizobium erythrophlei</name>
    <dbReference type="NCBI Taxonomy" id="1437360"/>
    <lineage>
        <taxon>Bacteria</taxon>
        <taxon>Pseudomonadati</taxon>
        <taxon>Pseudomonadota</taxon>
        <taxon>Alphaproteobacteria</taxon>
        <taxon>Hyphomicrobiales</taxon>
        <taxon>Nitrobacteraceae</taxon>
        <taxon>Bradyrhizobium</taxon>
    </lineage>
</organism>
<dbReference type="EMBL" id="FNTH01000001">
    <property type="protein sequence ID" value="SEB93564.1"/>
    <property type="molecule type" value="Genomic_DNA"/>
</dbReference>
<feature type="transmembrane region" description="Helical" evidence="1">
    <location>
        <begin position="12"/>
        <end position="33"/>
    </location>
</feature>
<dbReference type="RefSeq" id="WP_092114112.1">
    <property type="nucleotide sequence ID" value="NZ_FNTH01000001.1"/>
</dbReference>